<dbReference type="OrthoDB" id="5974480at2759"/>
<feature type="region of interest" description="Disordered" evidence="1">
    <location>
        <begin position="375"/>
        <end position="402"/>
    </location>
</feature>
<dbReference type="Proteomes" id="UP000838412">
    <property type="component" value="Unassembled WGS sequence"/>
</dbReference>
<sequence>MKGGDTVSSEEFPLFKGTAKSAEGVGLEMLWAEAVHDGISPEVHWQDGDSSSAKSFRAHFPDEEKHKVMLCSGHVARAHQKVLSDIKVKKSVTKAYQTKHQDTFPAVKTAKCVCAGKNHGKGCGCISDAFIRQARINFFCCVVQADKDPAALKARLLSLGKHHGRDIHSWKDPSTKKKAKCDFHPAKTCACPKCKNKTKGREPLCGKGKLYKSKTAVTCPLHSLMYEIETATRAEKADRIIHPELGRGNSNLPEASHNVLLRLRSKDVFLSRLHYIVKTDMGLLQSCVTWEQETKPFGQNFIHWRVELFERMKLPIPPGMVRNIQQALRERKTDLEGAKTDEGKGRRIALKTARVLDSEERKQWVKKRAIQHSYGEAELDADSDDEANSGLNSHPEKQNNIPEREGAVSALIDLQLGITAAQKNHHHTTAWKYSQRGEDERRRVQASIWMSVSTCRNTPGSYLCDCGSGFGFFEGNCTDVI</sequence>
<reference evidence="2" key="1">
    <citation type="submission" date="2022-01" db="EMBL/GenBank/DDBJ databases">
        <authorList>
            <person name="Braso-Vives M."/>
        </authorList>
    </citation>
    <scope>NUCLEOTIDE SEQUENCE</scope>
</reference>
<proteinExistence type="predicted"/>
<dbReference type="PANTHER" id="PTHR34485:SF2">
    <property type="entry name" value="PROLINE RICH, LACRIMAL 1"/>
    <property type="match status" value="1"/>
</dbReference>
<protein>
    <submittedName>
        <fullName evidence="2">Hypp9323 protein</fullName>
    </submittedName>
</protein>
<dbReference type="EMBL" id="CAKMNS010000010">
    <property type="protein sequence ID" value="CAH1274779.1"/>
    <property type="molecule type" value="Genomic_DNA"/>
</dbReference>
<feature type="compositionally biased region" description="Acidic residues" evidence="1">
    <location>
        <begin position="377"/>
        <end position="387"/>
    </location>
</feature>
<organism evidence="2 3">
    <name type="scientific">Branchiostoma lanceolatum</name>
    <name type="common">Common lancelet</name>
    <name type="synonym">Amphioxus lanceolatum</name>
    <dbReference type="NCBI Taxonomy" id="7740"/>
    <lineage>
        <taxon>Eukaryota</taxon>
        <taxon>Metazoa</taxon>
        <taxon>Chordata</taxon>
        <taxon>Cephalochordata</taxon>
        <taxon>Leptocardii</taxon>
        <taxon>Amphioxiformes</taxon>
        <taxon>Branchiostomatidae</taxon>
        <taxon>Branchiostoma</taxon>
    </lineage>
</organism>
<comment type="caution">
    <text evidence="2">The sequence shown here is derived from an EMBL/GenBank/DDBJ whole genome shotgun (WGS) entry which is preliminary data.</text>
</comment>
<name>A0A8S4MMQ7_BRALA</name>
<evidence type="ECO:0000313" key="3">
    <source>
        <dbReference type="Proteomes" id="UP000838412"/>
    </source>
</evidence>
<evidence type="ECO:0000256" key="1">
    <source>
        <dbReference type="SAM" id="MobiDB-lite"/>
    </source>
</evidence>
<dbReference type="CDD" id="cd00054">
    <property type="entry name" value="EGF_CA"/>
    <property type="match status" value="1"/>
</dbReference>
<dbReference type="Gene3D" id="2.10.25.10">
    <property type="entry name" value="Laminin"/>
    <property type="match status" value="1"/>
</dbReference>
<dbReference type="PANTHER" id="PTHR34485">
    <property type="entry name" value="PROLINE-RICH, LACRIMAL 1"/>
    <property type="match status" value="1"/>
</dbReference>
<gene>
    <name evidence="2" type="primary">Hypp9323</name>
    <name evidence="2" type="ORF">BLAG_LOCUS25703</name>
</gene>
<accession>A0A8S4MMQ7</accession>
<keyword evidence="3" id="KW-1185">Reference proteome</keyword>
<evidence type="ECO:0000313" key="2">
    <source>
        <dbReference type="EMBL" id="CAH1274779.1"/>
    </source>
</evidence>
<dbReference type="AlphaFoldDB" id="A0A8S4MMQ7"/>